<evidence type="ECO:0000256" key="10">
    <source>
        <dbReference type="ARBA" id="ARBA00022842"/>
    </source>
</evidence>
<dbReference type="GO" id="GO:0006097">
    <property type="term" value="P:glyoxylate cycle"/>
    <property type="evidence" value="ECO:0007669"/>
    <property type="project" value="UniProtKB-KW"/>
</dbReference>
<keyword evidence="11" id="KW-0521">NADP</keyword>
<organism evidence="22 26">
    <name type="scientific">Cafeteria roenbergensis</name>
    <name type="common">Marine flagellate</name>
    <dbReference type="NCBI Taxonomy" id="33653"/>
    <lineage>
        <taxon>Eukaryota</taxon>
        <taxon>Sar</taxon>
        <taxon>Stramenopiles</taxon>
        <taxon>Bigyra</taxon>
        <taxon>Opalozoa</taxon>
        <taxon>Bicosoecida</taxon>
        <taxon>Cafeteriaceae</taxon>
        <taxon>Cafeteria</taxon>
    </lineage>
</organism>
<evidence type="ECO:0000256" key="7">
    <source>
        <dbReference type="ARBA" id="ARBA00022435"/>
    </source>
</evidence>
<dbReference type="PROSITE" id="PS00470">
    <property type="entry name" value="IDH_IMDH"/>
    <property type="match status" value="1"/>
</dbReference>
<evidence type="ECO:0000256" key="16">
    <source>
        <dbReference type="ARBA" id="ARBA00029990"/>
    </source>
</evidence>
<dbReference type="AlphaFoldDB" id="A0A5A8DRQ3"/>
<evidence type="ECO:0000256" key="11">
    <source>
        <dbReference type="ARBA" id="ARBA00022857"/>
    </source>
</evidence>
<evidence type="ECO:0000313" key="22">
    <source>
        <dbReference type="EMBL" id="KAA0167317.1"/>
    </source>
</evidence>
<dbReference type="EC" id="1.1.1.42" evidence="5"/>
<evidence type="ECO:0000256" key="13">
    <source>
        <dbReference type="ARBA" id="ARBA00023211"/>
    </source>
</evidence>
<dbReference type="NCBIfam" id="NF006673">
    <property type="entry name" value="PRK09222.1"/>
    <property type="match status" value="1"/>
</dbReference>
<evidence type="ECO:0000313" key="25">
    <source>
        <dbReference type="Proteomes" id="UP000323011"/>
    </source>
</evidence>
<keyword evidence="10" id="KW-0460">Magnesium</keyword>
<sequence length="507" mass="54855">MAAFSSTGASSEPVRVTIARGDGIGPEIMDATLRILEAAKVDLAYDEIEIGENVYLAGHSSGIKPADWDVLRRNPAFLKAPITTPVGKGYKSLNVSIRKTLGLYANVRPTVSLTPFVQGKANVDLICVRENEEDTYAGIEHQQTPEVVQCLKLVSRPGCERIVRYAFDYAVANNRKRVTAFHKANIMKITDGMFLDVAREIYAAEYDGMFKFDDIIVDIGTALLADTPEKFDVLVMPNLYGDIASDVIAQVVGSVGLGGSANIGETVSMFEAIHGSAPDIAGKKMANPSGLLLGAVQMLQHVGHPAEAAAIQNAWLKTIEDGIHTGDIYTEGTGYSKQLANTDEFTDAIIERLGQVPTSLPVADFSSKVETPTLAGSAQAQAERKRYHAPQAVRELHGVDVFAFMDKRDPDALAAALHEATKDVEGLELRLITNRGVKVWPNGLPETFMTDHWRCRFRPTEGPEGVVDASAVLDVINKVSRAGIEVIKTENLFLFDGQPGFSLGQGE</sequence>
<accession>A0A5A8DRQ3</accession>
<keyword evidence="7" id="KW-0329">Glyoxylate bypass</keyword>
<keyword evidence="8" id="KW-0816">Tricarboxylic acid cycle</keyword>
<dbReference type="GO" id="GO:0000287">
    <property type="term" value="F:magnesium ion binding"/>
    <property type="evidence" value="ECO:0007669"/>
    <property type="project" value="InterPro"/>
</dbReference>
<dbReference type="GO" id="GO:0006099">
    <property type="term" value="P:tricarboxylic acid cycle"/>
    <property type="evidence" value="ECO:0007669"/>
    <property type="project" value="UniProtKB-KW"/>
</dbReference>
<dbReference type="EMBL" id="VLTO01000008">
    <property type="protein sequence ID" value="KAA0176383.1"/>
    <property type="molecule type" value="Genomic_DNA"/>
</dbReference>
<gene>
    <name evidence="23" type="ORF">FNF27_02079</name>
    <name evidence="22" type="ORF">FNF28_02849</name>
    <name evidence="20" type="ORF">FNF29_01819</name>
    <name evidence="21" type="ORF">FNF31_01295</name>
</gene>
<dbReference type="Gene3D" id="3.30.70.1570">
    <property type="match status" value="1"/>
</dbReference>
<dbReference type="Proteomes" id="UP000322899">
    <property type="component" value="Unassembled WGS sequence"/>
</dbReference>
<dbReference type="OrthoDB" id="419183at2759"/>
<dbReference type="EMBL" id="VLTM01000008">
    <property type="protein sequence ID" value="KAA0166517.1"/>
    <property type="molecule type" value="Genomic_DNA"/>
</dbReference>
<evidence type="ECO:0000256" key="8">
    <source>
        <dbReference type="ARBA" id="ARBA00022532"/>
    </source>
</evidence>
<dbReference type="EMBL" id="VLTL01000034">
    <property type="protein sequence ID" value="KAA0167317.1"/>
    <property type="molecule type" value="Genomic_DNA"/>
</dbReference>
<evidence type="ECO:0000256" key="18">
    <source>
        <dbReference type="ARBA" id="ARBA00046127"/>
    </source>
</evidence>
<evidence type="ECO:0000313" key="27">
    <source>
        <dbReference type="Proteomes" id="UP000325113"/>
    </source>
</evidence>
<dbReference type="OMA" id="WVFFREN"/>
<dbReference type="Proteomes" id="UP000325113">
    <property type="component" value="Unassembled WGS sequence"/>
</dbReference>
<evidence type="ECO:0000256" key="12">
    <source>
        <dbReference type="ARBA" id="ARBA00023002"/>
    </source>
</evidence>
<dbReference type="NCBIfam" id="TIGR02924">
    <property type="entry name" value="ICDH_alpha"/>
    <property type="match status" value="1"/>
</dbReference>
<evidence type="ECO:0000256" key="5">
    <source>
        <dbReference type="ARBA" id="ARBA00013013"/>
    </source>
</evidence>
<keyword evidence="9" id="KW-0479">Metal-binding</keyword>
<feature type="domain" description="Isopropylmalate dehydrogenase-like" evidence="19">
    <location>
        <begin position="15"/>
        <end position="349"/>
    </location>
</feature>
<name>A0A5A8DRQ3_CAFRO</name>
<keyword evidence="25" id="KW-1185">Reference proteome</keyword>
<dbReference type="GO" id="GO:0006102">
    <property type="term" value="P:isocitrate metabolic process"/>
    <property type="evidence" value="ECO:0007669"/>
    <property type="project" value="TreeGrafter"/>
</dbReference>
<dbReference type="GO" id="GO:0051287">
    <property type="term" value="F:NAD binding"/>
    <property type="evidence" value="ECO:0007669"/>
    <property type="project" value="InterPro"/>
</dbReference>
<dbReference type="GO" id="GO:0004450">
    <property type="term" value="F:isocitrate dehydrogenase (NADP+) activity"/>
    <property type="evidence" value="ECO:0007669"/>
    <property type="project" value="UniProtKB-EC"/>
</dbReference>
<evidence type="ECO:0000313" key="21">
    <source>
        <dbReference type="EMBL" id="KAA0166517.1"/>
    </source>
</evidence>
<comment type="cofactor">
    <cofactor evidence="2">
        <name>Mg(2+)</name>
        <dbReference type="ChEBI" id="CHEBI:18420"/>
    </cofactor>
</comment>
<dbReference type="Gene3D" id="3.40.718.10">
    <property type="entry name" value="Isopropylmalate Dehydrogenase"/>
    <property type="match status" value="1"/>
</dbReference>
<dbReference type="InterPro" id="IPR024084">
    <property type="entry name" value="IsoPropMal-DH-like_dom"/>
</dbReference>
<dbReference type="PANTHER" id="PTHR11835">
    <property type="entry name" value="DECARBOXYLATING DEHYDROGENASES-ISOCITRATE, ISOPROPYLMALATE, TARTRATE"/>
    <property type="match status" value="1"/>
</dbReference>
<evidence type="ECO:0000256" key="4">
    <source>
        <dbReference type="ARBA" id="ARBA00011738"/>
    </source>
</evidence>
<evidence type="ECO:0000259" key="19">
    <source>
        <dbReference type="SMART" id="SM01329"/>
    </source>
</evidence>
<comment type="function">
    <text evidence="18">Catalyzes the oxidative decarboxylation of isocitrate to 2-oxoglutarate and carbon dioxide with the concomitant reduction of NADP(+).</text>
</comment>
<evidence type="ECO:0000313" key="24">
    <source>
        <dbReference type="Proteomes" id="UP000322899"/>
    </source>
</evidence>
<dbReference type="Proteomes" id="UP000324907">
    <property type="component" value="Unassembled WGS sequence"/>
</dbReference>
<comment type="subunit">
    <text evidence="4">Homodimer.</text>
</comment>
<evidence type="ECO:0000256" key="6">
    <source>
        <dbReference type="ARBA" id="ARBA00019562"/>
    </source>
</evidence>
<keyword evidence="13" id="KW-0464">Manganese</keyword>
<evidence type="ECO:0000313" key="26">
    <source>
        <dbReference type="Proteomes" id="UP000324907"/>
    </source>
</evidence>
<evidence type="ECO:0000256" key="1">
    <source>
        <dbReference type="ARBA" id="ARBA00001936"/>
    </source>
</evidence>
<proteinExistence type="inferred from homology"/>
<comment type="caution">
    <text evidence="22">The sequence shown here is derived from an EMBL/GenBank/DDBJ whole genome shotgun (WGS) entry which is preliminary data.</text>
</comment>
<keyword evidence="12" id="KW-0560">Oxidoreductase</keyword>
<dbReference type="InterPro" id="IPR040978">
    <property type="entry name" value="Isocitrate_DH_TT1725_C"/>
</dbReference>
<evidence type="ECO:0000256" key="3">
    <source>
        <dbReference type="ARBA" id="ARBA00007769"/>
    </source>
</evidence>
<dbReference type="Pfam" id="PF00180">
    <property type="entry name" value="Iso_dh"/>
    <property type="match status" value="1"/>
</dbReference>
<dbReference type="Pfam" id="PF18324">
    <property type="entry name" value="Isocitrate_DH_C_bact"/>
    <property type="match status" value="1"/>
</dbReference>
<dbReference type="SUPFAM" id="SSF53659">
    <property type="entry name" value="Isocitrate/Isopropylmalate dehydrogenase-like"/>
    <property type="match status" value="1"/>
</dbReference>
<dbReference type="InterPro" id="IPR019818">
    <property type="entry name" value="IsoCit/isopropylmalate_DH_CS"/>
</dbReference>
<evidence type="ECO:0000256" key="2">
    <source>
        <dbReference type="ARBA" id="ARBA00001946"/>
    </source>
</evidence>
<comment type="similarity">
    <text evidence="3">Belongs to the isocitrate and isopropylmalate dehydrogenases family.</text>
</comment>
<dbReference type="GO" id="GO:0005739">
    <property type="term" value="C:mitochondrion"/>
    <property type="evidence" value="ECO:0007669"/>
    <property type="project" value="TreeGrafter"/>
</dbReference>
<dbReference type="InterPro" id="IPR046997">
    <property type="entry name" value="Isocitrate_DH_TT1725_C_sf"/>
</dbReference>
<comment type="catalytic activity">
    <reaction evidence="14">
        <text>D-threo-isocitrate + NADP(+) = 2-oxoglutarate + CO2 + NADPH</text>
        <dbReference type="Rhea" id="RHEA:19629"/>
        <dbReference type="ChEBI" id="CHEBI:15562"/>
        <dbReference type="ChEBI" id="CHEBI:16526"/>
        <dbReference type="ChEBI" id="CHEBI:16810"/>
        <dbReference type="ChEBI" id="CHEBI:57783"/>
        <dbReference type="ChEBI" id="CHEBI:58349"/>
        <dbReference type="EC" id="1.1.1.42"/>
    </reaction>
</comment>
<comment type="cofactor">
    <cofactor evidence="1">
        <name>Mn(2+)</name>
        <dbReference type="ChEBI" id="CHEBI:29035"/>
    </cofactor>
</comment>
<evidence type="ECO:0000256" key="17">
    <source>
        <dbReference type="ARBA" id="ARBA00031098"/>
    </source>
</evidence>
<evidence type="ECO:0000313" key="20">
    <source>
        <dbReference type="EMBL" id="KAA0155444.1"/>
    </source>
</evidence>
<dbReference type="Proteomes" id="UP000323011">
    <property type="component" value="Unassembled WGS sequence"/>
</dbReference>
<evidence type="ECO:0000256" key="14">
    <source>
        <dbReference type="ARBA" id="ARBA00023554"/>
    </source>
</evidence>
<evidence type="ECO:0000256" key="15">
    <source>
        <dbReference type="ARBA" id="ARBA00029765"/>
    </source>
</evidence>
<dbReference type="SMART" id="SM01329">
    <property type="entry name" value="Iso_dh"/>
    <property type="match status" value="1"/>
</dbReference>
<reference evidence="24 25" key="1">
    <citation type="submission" date="2019-07" db="EMBL/GenBank/DDBJ databases">
        <title>Genomes of Cafeteria roenbergensis.</title>
        <authorList>
            <person name="Fischer M.G."/>
            <person name="Hackl T."/>
            <person name="Roman M."/>
        </authorList>
    </citation>
    <scope>NUCLEOTIDE SEQUENCE [LARGE SCALE GENOMIC DNA]</scope>
    <source>
        <strain evidence="20 25">BVI</strain>
        <strain evidence="21 27">Cflag</strain>
        <strain evidence="23 24">E4-10P</strain>
        <strain evidence="22 26">RCC970-E3</strain>
    </source>
</reference>
<dbReference type="GO" id="GO:0004449">
    <property type="term" value="F:isocitrate dehydrogenase (NAD+) activity"/>
    <property type="evidence" value="ECO:0007669"/>
    <property type="project" value="TreeGrafter"/>
</dbReference>
<dbReference type="InterPro" id="IPR014273">
    <property type="entry name" value="Isocitrate_DH_bac-typ"/>
</dbReference>
<dbReference type="PANTHER" id="PTHR11835:SF43">
    <property type="entry name" value="ISOPROPYLMALATE DEHYDROGENASE-LIKE DOMAIN-CONTAINING PROTEIN"/>
    <property type="match status" value="1"/>
</dbReference>
<dbReference type="EMBL" id="VLTN01000007">
    <property type="protein sequence ID" value="KAA0155444.1"/>
    <property type="molecule type" value="Genomic_DNA"/>
</dbReference>
<evidence type="ECO:0000256" key="9">
    <source>
        <dbReference type="ARBA" id="ARBA00022723"/>
    </source>
</evidence>
<evidence type="ECO:0000313" key="23">
    <source>
        <dbReference type="EMBL" id="KAA0176383.1"/>
    </source>
</evidence>
<protein>
    <recommendedName>
        <fullName evidence="6">Isocitrate dehydrogenase [NADP]</fullName>
        <ecNumber evidence="5">1.1.1.42</ecNumber>
    </recommendedName>
    <alternativeName>
        <fullName evidence="15">IDP</fullName>
    </alternativeName>
    <alternativeName>
        <fullName evidence="16">NADP(+)-specific ICDH</fullName>
    </alternativeName>
    <alternativeName>
        <fullName evidence="17">Oxalosuccinate decarboxylase</fullName>
    </alternativeName>
</protein>